<sequence>MQMFTRRPRRRAPIGPTGRSGTGPLQHQADGSDAVRGLAALQRKADARAPLQRKVSITKDGDPSLNITHSNTRKSYVKTPLITALEQEFKTVGSEPAFGWKAAVWEMERDQQTTHSYDTLADFASELIDDRPRKSGSKQPEDPAFRANIEKHVSQGGTKPYRQAWGTHNLAVSGQAQDQQQFLTDLQQPQNRQGFIDSTRQGRLNETLLTSQSDQAAMRSMGQMQGIEATAPTRSGGQHSWMSAQWQTSAPTDYFAFKNTTKTPSGKIQDTHINAQTYIEDAQGKKHMTVGGTSHDYHLGNNNSLASIFDESTRILSWARRNAKLHNSYLARGHDIVAVLANQRTQQYYETSWGKRLDLSKPSDLQLFAQIVEVHRSKILTMLKTFEQEILPTGYESESSVDYDKMDFETIGLDENTQDHME</sequence>
<proteinExistence type="predicted"/>
<feature type="region of interest" description="Disordered" evidence="1">
    <location>
        <begin position="1"/>
        <end position="32"/>
    </location>
</feature>
<evidence type="ECO:0000313" key="3">
    <source>
        <dbReference type="Proteomes" id="UP001208690"/>
    </source>
</evidence>
<dbReference type="RefSeq" id="WP_263843842.1">
    <property type="nucleotide sequence ID" value="NZ_JALIEB010000004.1"/>
</dbReference>
<comment type="caution">
    <text evidence="2">The sequence shown here is derived from an EMBL/GenBank/DDBJ whole genome shotgun (WGS) entry which is preliminary data.</text>
</comment>
<evidence type="ECO:0000313" key="2">
    <source>
        <dbReference type="EMBL" id="MCV3271524.1"/>
    </source>
</evidence>
<feature type="compositionally biased region" description="Basic residues" evidence="1">
    <location>
        <begin position="1"/>
        <end position="12"/>
    </location>
</feature>
<dbReference type="EMBL" id="JALIEB010000004">
    <property type="protein sequence ID" value="MCV3271524.1"/>
    <property type="molecule type" value="Genomic_DNA"/>
</dbReference>
<accession>A0ABT3BDP7</accession>
<name>A0ABT3BDP7_9RHOB</name>
<keyword evidence="3" id="KW-1185">Reference proteome</keyword>
<organism evidence="2 3">
    <name type="scientific">Roseobacter sinensis</name>
    <dbReference type="NCBI Taxonomy" id="2931391"/>
    <lineage>
        <taxon>Bacteria</taxon>
        <taxon>Pseudomonadati</taxon>
        <taxon>Pseudomonadota</taxon>
        <taxon>Alphaproteobacteria</taxon>
        <taxon>Rhodobacterales</taxon>
        <taxon>Roseobacteraceae</taxon>
        <taxon>Roseobacter</taxon>
    </lineage>
</organism>
<dbReference type="Proteomes" id="UP001208690">
    <property type="component" value="Unassembled WGS sequence"/>
</dbReference>
<gene>
    <name evidence="2" type="ORF">MUB52_08795</name>
</gene>
<protein>
    <submittedName>
        <fullName evidence="2">Uncharacterized protein</fullName>
    </submittedName>
</protein>
<evidence type="ECO:0000256" key="1">
    <source>
        <dbReference type="SAM" id="MobiDB-lite"/>
    </source>
</evidence>
<reference evidence="2 3" key="1">
    <citation type="submission" date="2022-04" db="EMBL/GenBank/DDBJ databases">
        <title>Roseobacter sp. WL0113 is a bacterium isolated from neritic sediment.</title>
        <authorList>
            <person name="Wang L."/>
            <person name="He W."/>
            <person name="Zhang D.-F."/>
        </authorList>
    </citation>
    <scope>NUCLEOTIDE SEQUENCE [LARGE SCALE GENOMIC DNA]</scope>
    <source>
        <strain evidence="2 3">WL0113</strain>
    </source>
</reference>